<proteinExistence type="predicted"/>
<name>A0A517R2U3_9PLAN</name>
<dbReference type="EMBL" id="CP036268">
    <property type="protein sequence ID" value="QDT38174.1"/>
    <property type="molecule type" value="Genomic_DNA"/>
</dbReference>
<dbReference type="KEGG" id="svp:Pan189_25640"/>
<keyword evidence="2" id="KW-1185">Reference proteome</keyword>
<organism evidence="1 2">
    <name type="scientific">Stratiformator vulcanicus</name>
    <dbReference type="NCBI Taxonomy" id="2527980"/>
    <lineage>
        <taxon>Bacteria</taxon>
        <taxon>Pseudomonadati</taxon>
        <taxon>Planctomycetota</taxon>
        <taxon>Planctomycetia</taxon>
        <taxon>Planctomycetales</taxon>
        <taxon>Planctomycetaceae</taxon>
        <taxon>Stratiformator</taxon>
    </lineage>
</organism>
<dbReference type="Proteomes" id="UP000317318">
    <property type="component" value="Chromosome"/>
</dbReference>
<dbReference type="AlphaFoldDB" id="A0A517R2U3"/>
<evidence type="ECO:0000313" key="1">
    <source>
        <dbReference type="EMBL" id="QDT38174.1"/>
    </source>
</evidence>
<protein>
    <submittedName>
        <fullName evidence="1">Uncharacterized protein</fullName>
    </submittedName>
</protein>
<gene>
    <name evidence="1" type="ORF">Pan189_25640</name>
</gene>
<dbReference type="RefSeq" id="WP_310820398.1">
    <property type="nucleotide sequence ID" value="NZ_CP036268.1"/>
</dbReference>
<accession>A0A517R2U3</accession>
<reference evidence="1 2" key="1">
    <citation type="submission" date="2019-02" db="EMBL/GenBank/DDBJ databases">
        <title>Deep-cultivation of Planctomycetes and their phenomic and genomic characterization uncovers novel biology.</title>
        <authorList>
            <person name="Wiegand S."/>
            <person name="Jogler M."/>
            <person name="Boedeker C."/>
            <person name="Pinto D."/>
            <person name="Vollmers J."/>
            <person name="Rivas-Marin E."/>
            <person name="Kohn T."/>
            <person name="Peeters S.H."/>
            <person name="Heuer A."/>
            <person name="Rast P."/>
            <person name="Oberbeckmann S."/>
            <person name="Bunk B."/>
            <person name="Jeske O."/>
            <person name="Meyerdierks A."/>
            <person name="Storesund J.E."/>
            <person name="Kallscheuer N."/>
            <person name="Luecker S."/>
            <person name="Lage O.M."/>
            <person name="Pohl T."/>
            <person name="Merkel B.J."/>
            <person name="Hornburger P."/>
            <person name="Mueller R.-W."/>
            <person name="Bruemmer F."/>
            <person name="Labrenz M."/>
            <person name="Spormann A.M."/>
            <person name="Op den Camp H."/>
            <person name="Overmann J."/>
            <person name="Amann R."/>
            <person name="Jetten M.S.M."/>
            <person name="Mascher T."/>
            <person name="Medema M.H."/>
            <person name="Devos D.P."/>
            <person name="Kaster A.-K."/>
            <person name="Ovreas L."/>
            <person name="Rohde M."/>
            <person name="Galperin M.Y."/>
            <person name="Jogler C."/>
        </authorList>
    </citation>
    <scope>NUCLEOTIDE SEQUENCE [LARGE SCALE GENOMIC DNA]</scope>
    <source>
        <strain evidence="1 2">Pan189</strain>
    </source>
</reference>
<evidence type="ECO:0000313" key="2">
    <source>
        <dbReference type="Proteomes" id="UP000317318"/>
    </source>
</evidence>
<sequence>MQIAEMLGRQHATPSILAGVLSIGGGLLAFGLAEARDDRDEVTEFVASRDAAYEAVSKMLNTPAEGLTRTLPTEPLNVQYRFRKASIEAVRLSLQNGPWSAHRFLVAAYSTETKDRLRDDALDPDRFNSIDKTLDLLVAELDNHGFVSRKPASISRHRSDREILLRRDGPGHIEVLARASWDPEERGWFLNLRINESFEQ</sequence>